<evidence type="ECO:0000313" key="1">
    <source>
        <dbReference type="EMBL" id="KAK6634431.1"/>
    </source>
</evidence>
<name>A0AAN8NYU2_POLSC</name>
<sequence length="126" mass="14223">MVAERGVLQKAQEETGWRKRRKRLASFVLFLFSTIKCCERLKVDIKNGKGSEKTPKGKKGKEKGFVLPSRTSNPVSITGFCNWIVVIFGNSQSIIAFDIKLFTRYLVIEVKSSSQGLCISFNELTE</sequence>
<dbReference type="EMBL" id="JAWJWE010000005">
    <property type="protein sequence ID" value="KAK6634431.1"/>
    <property type="molecule type" value="Genomic_DNA"/>
</dbReference>
<dbReference type="AlphaFoldDB" id="A0AAN8NYU2"/>
<gene>
    <name evidence="1" type="ORF">RUM43_011832</name>
</gene>
<protein>
    <submittedName>
        <fullName evidence="1">Uncharacterized protein</fullName>
    </submittedName>
</protein>
<organism evidence="1 2">
    <name type="scientific">Polyplax serrata</name>
    <name type="common">Common mouse louse</name>
    <dbReference type="NCBI Taxonomy" id="468196"/>
    <lineage>
        <taxon>Eukaryota</taxon>
        <taxon>Metazoa</taxon>
        <taxon>Ecdysozoa</taxon>
        <taxon>Arthropoda</taxon>
        <taxon>Hexapoda</taxon>
        <taxon>Insecta</taxon>
        <taxon>Pterygota</taxon>
        <taxon>Neoptera</taxon>
        <taxon>Paraneoptera</taxon>
        <taxon>Psocodea</taxon>
        <taxon>Troctomorpha</taxon>
        <taxon>Phthiraptera</taxon>
        <taxon>Anoplura</taxon>
        <taxon>Polyplacidae</taxon>
        <taxon>Polyplax</taxon>
    </lineage>
</organism>
<comment type="caution">
    <text evidence="1">The sequence shown here is derived from an EMBL/GenBank/DDBJ whole genome shotgun (WGS) entry which is preliminary data.</text>
</comment>
<reference evidence="1 2" key="1">
    <citation type="submission" date="2023-10" db="EMBL/GenBank/DDBJ databases">
        <title>Genomes of two closely related lineages of the louse Polyplax serrata with different host specificities.</title>
        <authorList>
            <person name="Martinu J."/>
            <person name="Tarabai H."/>
            <person name="Stefka J."/>
            <person name="Hypsa V."/>
        </authorList>
    </citation>
    <scope>NUCLEOTIDE SEQUENCE [LARGE SCALE GENOMIC DNA]</scope>
    <source>
        <strain evidence="1">HR10_N</strain>
    </source>
</reference>
<evidence type="ECO:0000313" key="2">
    <source>
        <dbReference type="Proteomes" id="UP001372834"/>
    </source>
</evidence>
<proteinExistence type="predicted"/>
<accession>A0AAN8NYU2</accession>
<dbReference type="Proteomes" id="UP001372834">
    <property type="component" value="Unassembled WGS sequence"/>
</dbReference>